<dbReference type="OrthoDB" id="2371655at2759"/>
<accession>A0A397SU54</accession>
<reference evidence="1 2" key="1">
    <citation type="submission" date="2018-06" db="EMBL/GenBank/DDBJ databases">
        <title>Comparative genomics reveals the genomic features of Rhizophagus irregularis, R. cerebriforme, R. diaphanum and Gigaspora rosea, and their symbiotic lifestyle signature.</title>
        <authorList>
            <person name="Morin E."/>
            <person name="San Clemente H."/>
            <person name="Chen E.C.H."/>
            <person name="De La Providencia I."/>
            <person name="Hainaut M."/>
            <person name="Kuo A."/>
            <person name="Kohler A."/>
            <person name="Murat C."/>
            <person name="Tang N."/>
            <person name="Roy S."/>
            <person name="Loubradou J."/>
            <person name="Henrissat B."/>
            <person name="Grigoriev I.V."/>
            <person name="Corradi N."/>
            <person name="Roux C."/>
            <person name="Martin F.M."/>
        </authorList>
    </citation>
    <scope>NUCLEOTIDE SEQUENCE [LARGE SCALE GENOMIC DNA]</scope>
    <source>
        <strain evidence="1 2">DAOM 227022</strain>
    </source>
</reference>
<evidence type="ECO:0000313" key="2">
    <source>
        <dbReference type="Proteomes" id="UP000265703"/>
    </source>
</evidence>
<gene>
    <name evidence="1" type="ORF">C1645_824403</name>
</gene>
<comment type="caution">
    <text evidence="1">The sequence shown here is derived from an EMBL/GenBank/DDBJ whole genome shotgun (WGS) entry which is preliminary data.</text>
</comment>
<dbReference type="EMBL" id="QKYT01000208">
    <property type="protein sequence ID" value="RIA89710.1"/>
    <property type="molecule type" value="Genomic_DNA"/>
</dbReference>
<dbReference type="Proteomes" id="UP000265703">
    <property type="component" value="Unassembled WGS sequence"/>
</dbReference>
<protein>
    <recommendedName>
        <fullName evidence="3">Serine-threonine/tyrosine-protein kinase catalytic domain-containing protein</fullName>
    </recommendedName>
</protein>
<proteinExistence type="predicted"/>
<sequence>MEKCWDSDPFKRPTIIDLENIISQWLRCVNEYYKLNNENDKNILVVMNIDNQSRSDMHEFVKSNRALTQEQINISTIKSHPQAYYTSRLLTEILDQNNSAECLECIIEN</sequence>
<dbReference type="AlphaFoldDB" id="A0A397SU54"/>
<evidence type="ECO:0000313" key="1">
    <source>
        <dbReference type="EMBL" id="RIA89710.1"/>
    </source>
</evidence>
<name>A0A397SU54_9GLOM</name>
<evidence type="ECO:0008006" key="3">
    <source>
        <dbReference type="Google" id="ProtNLM"/>
    </source>
</evidence>
<organism evidence="1 2">
    <name type="scientific">Glomus cerebriforme</name>
    <dbReference type="NCBI Taxonomy" id="658196"/>
    <lineage>
        <taxon>Eukaryota</taxon>
        <taxon>Fungi</taxon>
        <taxon>Fungi incertae sedis</taxon>
        <taxon>Mucoromycota</taxon>
        <taxon>Glomeromycotina</taxon>
        <taxon>Glomeromycetes</taxon>
        <taxon>Glomerales</taxon>
        <taxon>Glomeraceae</taxon>
        <taxon>Glomus</taxon>
    </lineage>
</organism>
<keyword evidence="2" id="KW-1185">Reference proteome</keyword>